<sequence>MQMGPRSTLDAAAALDNCPDNRHHLQHAQRDRPVPKDDVIIHPDIAGQRRVLNLDPTLIRTGRTCGEFDHGEGLEHHAPIRERSATHLGSGKVSEHPDHPTDPVRCGPDLDHALQVLLERSVTQVEAKYVDTCPDKRLERVGALARRADSGNNLGSSCHGCLPIHMELLLIRHGLPIRREISNGRADPERSDDGHRQAEHLAKYLAGEQIHAIYASPLLRAHQTAEPLARSLGLDIVTEDGVAEYDRDSNEYVPVEELKASNDPRWQAMLAGEWGHPDLPRGRTSSTRTTPRSTGWLRPAPASATCSP</sequence>
<dbReference type="PANTHER" id="PTHR48100:SF1">
    <property type="entry name" value="HISTIDINE PHOSPHATASE FAMILY PROTEIN-RELATED"/>
    <property type="match status" value="1"/>
</dbReference>
<dbReference type="GO" id="GO:0005737">
    <property type="term" value="C:cytoplasm"/>
    <property type="evidence" value="ECO:0007669"/>
    <property type="project" value="TreeGrafter"/>
</dbReference>
<dbReference type="Pfam" id="PF00300">
    <property type="entry name" value="His_Phos_1"/>
    <property type="match status" value="1"/>
</dbReference>
<protein>
    <submittedName>
        <fullName evidence="2">Unannotated protein</fullName>
    </submittedName>
</protein>
<dbReference type="AlphaFoldDB" id="A0A6J6Z2J0"/>
<feature type="compositionally biased region" description="Low complexity" evidence="1">
    <location>
        <begin position="282"/>
        <end position="295"/>
    </location>
</feature>
<evidence type="ECO:0000256" key="1">
    <source>
        <dbReference type="SAM" id="MobiDB-lite"/>
    </source>
</evidence>
<dbReference type="InterPro" id="IPR013078">
    <property type="entry name" value="His_Pase_superF_clade-1"/>
</dbReference>
<gene>
    <name evidence="2" type="ORF">UFOPK3001_01902</name>
</gene>
<dbReference type="GO" id="GO:0016791">
    <property type="term" value="F:phosphatase activity"/>
    <property type="evidence" value="ECO:0007669"/>
    <property type="project" value="TreeGrafter"/>
</dbReference>
<evidence type="ECO:0000313" key="2">
    <source>
        <dbReference type="EMBL" id="CAB4816080.1"/>
    </source>
</evidence>
<accession>A0A6J6Z2J0</accession>
<dbReference type="PANTHER" id="PTHR48100">
    <property type="entry name" value="BROAD-SPECIFICITY PHOSPHATASE YOR283W-RELATED"/>
    <property type="match status" value="1"/>
</dbReference>
<dbReference type="SUPFAM" id="SSF53254">
    <property type="entry name" value="Phosphoglycerate mutase-like"/>
    <property type="match status" value="1"/>
</dbReference>
<dbReference type="Gene3D" id="3.40.50.1240">
    <property type="entry name" value="Phosphoglycerate mutase-like"/>
    <property type="match status" value="1"/>
</dbReference>
<dbReference type="EMBL" id="CAFAAJ010000145">
    <property type="protein sequence ID" value="CAB4816080.1"/>
    <property type="molecule type" value="Genomic_DNA"/>
</dbReference>
<proteinExistence type="predicted"/>
<dbReference type="InterPro" id="IPR029033">
    <property type="entry name" value="His_PPase_superfam"/>
</dbReference>
<reference evidence="2" key="1">
    <citation type="submission" date="2020-05" db="EMBL/GenBank/DDBJ databases">
        <authorList>
            <person name="Chiriac C."/>
            <person name="Salcher M."/>
            <person name="Ghai R."/>
            <person name="Kavagutti S V."/>
        </authorList>
    </citation>
    <scope>NUCLEOTIDE SEQUENCE</scope>
</reference>
<dbReference type="CDD" id="cd07067">
    <property type="entry name" value="HP_PGM_like"/>
    <property type="match status" value="1"/>
</dbReference>
<name>A0A6J6Z2J0_9ZZZZ</name>
<organism evidence="2">
    <name type="scientific">freshwater metagenome</name>
    <dbReference type="NCBI Taxonomy" id="449393"/>
    <lineage>
        <taxon>unclassified sequences</taxon>
        <taxon>metagenomes</taxon>
        <taxon>ecological metagenomes</taxon>
    </lineage>
</organism>
<dbReference type="InterPro" id="IPR050275">
    <property type="entry name" value="PGM_Phosphatase"/>
</dbReference>
<feature type="region of interest" description="Disordered" evidence="1">
    <location>
        <begin position="272"/>
        <end position="308"/>
    </location>
</feature>